<dbReference type="InterPro" id="IPR029041">
    <property type="entry name" value="FAD-linked_oxidoreductase-like"/>
</dbReference>
<dbReference type="GO" id="GO:0071949">
    <property type="term" value="F:FAD binding"/>
    <property type="evidence" value="ECO:0007669"/>
    <property type="project" value="TreeGrafter"/>
</dbReference>
<dbReference type="InterPro" id="IPR053806">
    <property type="entry name" value="MTHFR_C"/>
</dbReference>
<dbReference type="Pfam" id="PF02219">
    <property type="entry name" value="MTHFR"/>
    <property type="match status" value="1"/>
</dbReference>
<dbReference type="GO" id="GO:0005829">
    <property type="term" value="C:cytosol"/>
    <property type="evidence" value="ECO:0007669"/>
    <property type="project" value="TreeGrafter"/>
</dbReference>
<keyword evidence="6" id="KW-0521">NADP</keyword>
<evidence type="ECO:0000256" key="7">
    <source>
        <dbReference type="ARBA" id="ARBA00023002"/>
    </source>
</evidence>
<feature type="domain" description="MTHFR SAM-binding regulatory" evidence="9">
    <location>
        <begin position="363"/>
        <end position="607"/>
    </location>
</feature>
<dbReference type="AlphaFoldDB" id="A0AAD7QU52"/>
<evidence type="ECO:0000313" key="10">
    <source>
        <dbReference type="EMBL" id="KAJ8101525.1"/>
    </source>
</evidence>
<dbReference type="CDD" id="cd00537">
    <property type="entry name" value="MTHFR"/>
    <property type="match status" value="1"/>
</dbReference>
<organism evidence="10 11">
    <name type="scientific">Lipomyces tetrasporus</name>
    <dbReference type="NCBI Taxonomy" id="54092"/>
    <lineage>
        <taxon>Eukaryota</taxon>
        <taxon>Fungi</taxon>
        <taxon>Dikarya</taxon>
        <taxon>Ascomycota</taxon>
        <taxon>Saccharomycotina</taxon>
        <taxon>Lipomycetes</taxon>
        <taxon>Lipomycetales</taxon>
        <taxon>Lipomycetaceae</taxon>
        <taxon>Lipomyces</taxon>
    </lineage>
</organism>
<dbReference type="FunFam" id="3.20.20.220:FF:000002">
    <property type="entry name" value="Methylenetetrahydrofolate reductase"/>
    <property type="match status" value="1"/>
</dbReference>
<gene>
    <name evidence="10" type="ORF">POJ06DRAFT_98180</name>
</gene>
<comment type="cofactor">
    <cofactor evidence="1">
        <name>FAD</name>
        <dbReference type="ChEBI" id="CHEBI:57692"/>
    </cofactor>
</comment>
<dbReference type="GO" id="GO:0035999">
    <property type="term" value="P:tetrahydrofolate interconversion"/>
    <property type="evidence" value="ECO:0007669"/>
    <property type="project" value="TreeGrafter"/>
</dbReference>
<dbReference type="Proteomes" id="UP001217417">
    <property type="component" value="Unassembled WGS sequence"/>
</dbReference>
<dbReference type="Gene3D" id="3.20.20.220">
    <property type="match status" value="1"/>
</dbReference>
<dbReference type="GeneID" id="80887023"/>
<evidence type="ECO:0000256" key="2">
    <source>
        <dbReference type="ARBA" id="ARBA00004777"/>
    </source>
</evidence>
<evidence type="ECO:0000259" key="9">
    <source>
        <dbReference type="Pfam" id="PF21895"/>
    </source>
</evidence>
<dbReference type="EMBL" id="JARPMG010000004">
    <property type="protein sequence ID" value="KAJ8101525.1"/>
    <property type="molecule type" value="Genomic_DNA"/>
</dbReference>
<accession>A0AAD7QU52</accession>
<evidence type="ECO:0000256" key="3">
    <source>
        <dbReference type="ARBA" id="ARBA00006743"/>
    </source>
</evidence>
<evidence type="ECO:0000256" key="5">
    <source>
        <dbReference type="ARBA" id="ARBA00022827"/>
    </source>
</evidence>
<comment type="pathway">
    <text evidence="2 8">One-carbon metabolism; tetrahydrofolate interconversion.</text>
</comment>
<dbReference type="Pfam" id="PF21895">
    <property type="entry name" value="MTHFR_C"/>
    <property type="match status" value="1"/>
</dbReference>
<keyword evidence="5" id="KW-0274">FAD</keyword>
<dbReference type="SUPFAM" id="SSF51730">
    <property type="entry name" value="FAD-linked oxidoreductase"/>
    <property type="match status" value="1"/>
</dbReference>
<dbReference type="PANTHER" id="PTHR45754">
    <property type="entry name" value="METHYLENETETRAHYDROFOLATE REDUCTASE"/>
    <property type="match status" value="1"/>
</dbReference>
<evidence type="ECO:0000313" key="11">
    <source>
        <dbReference type="Proteomes" id="UP001217417"/>
    </source>
</evidence>
<reference evidence="10" key="1">
    <citation type="submission" date="2023-03" db="EMBL/GenBank/DDBJ databases">
        <title>Near-Complete genome sequence of Lipomyces tetrasporous NRRL Y-64009, an oleaginous yeast capable of growing on lignocellulosic hydrolysates.</title>
        <authorList>
            <consortium name="Lawrence Berkeley National Laboratory"/>
            <person name="Jagtap S.S."/>
            <person name="Liu J.-J."/>
            <person name="Walukiewicz H.E."/>
            <person name="Pangilinan J."/>
            <person name="Lipzen A."/>
            <person name="Ahrendt S."/>
            <person name="Koriabine M."/>
            <person name="Cobaugh K."/>
            <person name="Salamov A."/>
            <person name="Yoshinaga Y."/>
            <person name="Ng V."/>
            <person name="Daum C."/>
            <person name="Grigoriev I.V."/>
            <person name="Slininger P.J."/>
            <person name="Dien B.S."/>
            <person name="Jin Y.-S."/>
            <person name="Rao C.V."/>
        </authorList>
    </citation>
    <scope>NUCLEOTIDE SEQUENCE</scope>
    <source>
        <strain evidence="10">NRRL Y-64009</strain>
    </source>
</reference>
<evidence type="ECO:0000256" key="4">
    <source>
        <dbReference type="ARBA" id="ARBA00022630"/>
    </source>
</evidence>
<evidence type="ECO:0000256" key="1">
    <source>
        <dbReference type="ARBA" id="ARBA00001974"/>
    </source>
</evidence>
<dbReference type="InterPro" id="IPR004621">
    <property type="entry name" value="Fadh2_euk"/>
</dbReference>
<protein>
    <submittedName>
        <fullName evidence="10">Methylenetetrahydrofolate reductase-domain-containing protein</fullName>
    </submittedName>
</protein>
<comment type="similarity">
    <text evidence="3">Belongs to the methylenetetrahydrofolate reductase family.</text>
</comment>
<evidence type="ECO:0000256" key="6">
    <source>
        <dbReference type="ARBA" id="ARBA00022857"/>
    </source>
</evidence>
<dbReference type="GO" id="GO:0004489">
    <property type="term" value="F:methylenetetrahydrofolate reductase [NAD(P)H] activity"/>
    <property type="evidence" value="ECO:0007669"/>
    <property type="project" value="InterPro"/>
</dbReference>
<proteinExistence type="inferred from homology"/>
<keyword evidence="7" id="KW-0560">Oxidoreductase</keyword>
<dbReference type="GO" id="GO:0009086">
    <property type="term" value="P:methionine biosynthetic process"/>
    <property type="evidence" value="ECO:0007669"/>
    <property type="project" value="TreeGrafter"/>
</dbReference>
<dbReference type="InterPro" id="IPR003171">
    <property type="entry name" value="Mehydrof_redctse-like"/>
</dbReference>
<keyword evidence="11" id="KW-1185">Reference proteome</keyword>
<dbReference type="PANTHER" id="PTHR45754:SF1">
    <property type="entry name" value="METHYLENETETRAHYDROFOLATE REDUCTASE 1"/>
    <property type="match status" value="1"/>
</dbReference>
<name>A0AAD7QU52_9ASCO</name>
<comment type="caution">
    <text evidence="10">The sequence shown here is derived from an EMBL/GenBank/DDBJ whole genome shotgun (WGS) entry which is preliminary data.</text>
</comment>
<keyword evidence="4" id="KW-0285">Flavoprotein</keyword>
<dbReference type="RefSeq" id="XP_056044975.1">
    <property type="nucleotide sequence ID" value="XM_056191857.1"/>
</dbReference>
<dbReference type="NCBIfam" id="TIGR00677">
    <property type="entry name" value="fadh2_euk"/>
    <property type="match status" value="1"/>
</dbReference>
<evidence type="ECO:0000256" key="8">
    <source>
        <dbReference type="RuleBase" id="RU004254"/>
    </source>
</evidence>
<sequence length="610" mass="68798">MTKIIERIAALKPDEPFYSFEFFPPKTDSGYQNLVARLRRMAQLNPLFVNITWGAGGSTVSKSLDLATLCTSELGLTACLHLTCTNMEKKIIDEALTKAKQNGIRNILALRGDPPRGEEYWTPPESQEFMYAVDLVRYIRAEYGDYFCIGVAAYPEGYADGSNPEAQDPQLDLPYLIEKTAAGADFIMTQLFFDTDQFLAFEKMLREHESGIFKSIPIIPGLLPINTFQSFIRTAKLSHAHLPDRILEKLGAVPSTDDEQVKHVGVDILVEMIDRIYNETDHRVRGFHFYTLNLERSVALILDKSDVVKSPVRLKLVSHEMEKTTEKPISIDSVLSDGVKDVKITENVAVAVPAAAVSMTAEASWDDFPNGRWGDPRSPAYGEIDGYGITLHVPPRRALELWGSPKTAADISELFIQYLKGSLPVLPWSEEEGLSPETKLIEDDLVRLNKLGLWTVASQPAVNGVRSDDKIFGWGPRNGYVFQKALIEFFVPEDIWLTLKKKLQGSDSVSYYAGNSRGDFFSNMNANDVNAVTWGVFPNREVVQPTIIEEQSFKAWSEEAFAIWKEWQRLYTRASKTSNLINTIHDSYYLVSIIHHDYVNTNALWMFLQL</sequence>